<dbReference type="Pfam" id="PF00221">
    <property type="entry name" value="Lyase_aromatic"/>
    <property type="match status" value="1"/>
</dbReference>
<dbReference type="GO" id="GO:0004397">
    <property type="term" value="F:histidine ammonia-lyase activity"/>
    <property type="evidence" value="ECO:0007669"/>
    <property type="project" value="UniProtKB-UniRule"/>
</dbReference>
<evidence type="ECO:0000256" key="6">
    <source>
        <dbReference type="NCBIfam" id="TIGR01225"/>
    </source>
</evidence>
<evidence type="ECO:0000256" key="3">
    <source>
        <dbReference type="ARBA" id="ARBA00022808"/>
    </source>
</evidence>
<evidence type="ECO:0000313" key="9">
    <source>
        <dbReference type="Proteomes" id="UP000501868"/>
    </source>
</evidence>
<dbReference type="SUPFAM" id="SSF48557">
    <property type="entry name" value="L-aspartase-like"/>
    <property type="match status" value="1"/>
</dbReference>
<evidence type="ECO:0000256" key="5">
    <source>
        <dbReference type="ARBA" id="ARBA00049269"/>
    </source>
</evidence>
<dbReference type="PANTHER" id="PTHR10362">
    <property type="entry name" value="HISTIDINE AMMONIA-LYASE"/>
    <property type="match status" value="1"/>
</dbReference>
<comment type="similarity">
    <text evidence="7">Belongs to the PAL/histidase family.</text>
</comment>
<keyword evidence="4 7" id="KW-0456">Lyase</keyword>
<dbReference type="InterPro" id="IPR024083">
    <property type="entry name" value="Fumarase/histidase_N"/>
</dbReference>
<dbReference type="InterPro" id="IPR008948">
    <property type="entry name" value="L-Aspartase-like"/>
</dbReference>
<evidence type="ECO:0000256" key="1">
    <source>
        <dbReference type="ARBA" id="ARBA00005113"/>
    </source>
</evidence>
<dbReference type="EMBL" id="CP051128">
    <property type="protein sequence ID" value="QIZ05425.1"/>
    <property type="molecule type" value="Genomic_DNA"/>
</dbReference>
<dbReference type="NCBIfam" id="NF006871">
    <property type="entry name" value="PRK09367.1"/>
    <property type="match status" value="1"/>
</dbReference>
<sequence>MTKNEYLHPRDIKEVILGDHELSLHEVIAVARYSAKVSFTDTYCNRVKTSRGLIEKFLQEERAIYGVTTGFGSNVTEVISKNDAEILQRNIVRSHAVSVGEPLEREVVRAIQLMILNHLGHGFSGVSLEVLELMSGLLNHDILPIVPGDGSVAYLSPEAHIALVLMGEGKAWYNGELLSGCDALEKAGLKPVILGCKEGLALINGTTSVTAFAALALYNAIQAVKTADISGAMSFESLKGTIKAFDPRLHSVKKHEEQSKTARNLVRILSGSEIVEQYKDYRLQDALSLRCIPQVHGAVKKVLKNTLDNLMNEMKSTCDNPIIWPEGDDGIALMGGNFDGSFIGMDADSMCIAMANLGKIAERRIDRLVNYHVSELPNFLVANPGLNNGYMIPQYTAAGLLNEIRVLSHPATIDNVPTSANQEDVVSFAYFAAKKAYQLSKKLQYILAIELMLATQALDFYESLNPSIVTGKVHQFIREKIPTVQEDRFFHPDIEIIFQQIQEGEIVTLVEELIGEIE</sequence>
<comment type="pathway">
    <text evidence="1">Amino-acid degradation; L-histidine degradation into L-glutamate; N-formimidoyl-L-glutamate from L-histidine: step 1/3.</text>
</comment>
<dbReference type="NCBIfam" id="TIGR01225">
    <property type="entry name" value="hutH"/>
    <property type="match status" value="1"/>
</dbReference>
<proteinExistence type="inferred from homology"/>
<dbReference type="InterPro" id="IPR005921">
    <property type="entry name" value="HutH"/>
</dbReference>
<dbReference type="AlphaFoldDB" id="A0A6H1NW13"/>
<dbReference type="FunFam" id="1.10.275.10:FF:000005">
    <property type="entry name" value="Histidine ammonia-lyase"/>
    <property type="match status" value="1"/>
</dbReference>
<evidence type="ECO:0000313" key="8">
    <source>
        <dbReference type="EMBL" id="QIZ05425.1"/>
    </source>
</evidence>
<dbReference type="UniPathway" id="UPA00379">
    <property type="reaction ID" value="UER00549"/>
</dbReference>
<accession>A0A6H1NW13</accession>
<dbReference type="GO" id="GO:0005737">
    <property type="term" value="C:cytoplasm"/>
    <property type="evidence" value="ECO:0007669"/>
    <property type="project" value="InterPro"/>
</dbReference>
<name>A0A6H1NW13_PRIMG</name>
<evidence type="ECO:0000256" key="7">
    <source>
        <dbReference type="RuleBase" id="RU003954"/>
    </source>
</evidence>
<gene>
    <name evidence="8" type="primary">hutH</name>
    <name evidence="8" type="ORF">HFZ78_00450</name>
</gene>
<dbReference type="Gene3D" id="1.20.200.10">
    <property type="entry name" value="Fumarase/aspartase (Central domain)"/>
    <property type="match status" value="1"/>
</dbReference>
<dbReference type="Proteomes" id="UP000501868">
    <property type="component" value="Chromosome"/>
</dbReference>
<evidence type="ECO:0000256" key="4">
    <source>
        <dbReference type="ARBA" id="ARBA00023239"/>
    </source>
</evidence>
<comment type="catalytic activity">
    <reaction evidence="5">
        <text>L-histidine = trans-urocanate + NH4(+)</text>
        <dbReference type="Rhea" id="RHEA:21232"/>
        <dbReference type="ChEBI" id="CHEBI:17771"/>
        <dbReference type="ChEBI" id="CHEBI:28938"/>
        <dbReference type="ChEBI" id="CHEBI:57595"/>
        <dbReference type="EC" id="4.3.1.3"/>
    </reaction>
</comment>
<reference evidence="8 9" key="1">
    <citation type="submission" date="2020-04" db="EMBL/GenBank/DDBJ databases">
        <title>Genome-Wide Identification of 5-Methylcytosine Sites in Bacterial Genomes By High-Throughput Sequencing of MspJI Restriction Fragments.</title>
        <authorList>
            <person name="Wu V."/>
        </authorList>
    </citation>
    <scope>NUCLEOTIDE SEQUENCE [LARGE SCALE GENOMIC DNA]</scope>
    <source>
        <strain evidence="8 9">S2</strain>
    </source>
</reference>
<dbReference type="GO" id="GO:0019556">
    <property type="term" value="P:L-histidine catabolic process to glutamate and formamide"/>
    <property type="evidence" value="ECO:0007669"/>
    <property type="project" value="UniProtKB-UniPathway"/>
</dbReference>
<reference evidence="8 9" key="2">
    <citation type="submission" date="2020-04" db="EMBL/GenBank/DDBJ databases">
        <authorList>
            <person name="Fomenkov A."/>
            <person name="Anton B.P."/>
            <person name="Roberts R.J."/>
        </authorList>
    </citation>
    <scope>NUCLEOTIDE SEQUENCE [LARGE SCALE GENOMIC DNA]</scope>
    <source>
        <strain evidence="8 9">S2</strain>
    </source>
</reference>
<dbReference type="CDD" id="cd00332">
    <property type="entry name" value="PAL-HAL"/>
    <property type="match status" value="1"/>
</dbReference>
<keyword evidence="3" id="KW-0369">Histidine metabolism</keyword>
<dbReference type="GO" id="GO:0019557">
    <property type="term" value="P:L-histidine catabolic process to glutamate and formate"/>
    <property type="evidence" value="ECO:0007669"/>
    <property type="project" value="UniProtKB-UniPathway"/>
</dbReference>
<organism evidence="8 9">
    <name type="scientific">Priestia megaterium</name>
    <name type="common">Bacillus megaterium</name>
    <dbReference type="NCBI Taxonomy" id="1404"/>
    <lineage>
        <taxon>Bacteria</taxon>
        <taxon>Bacillati</taxon>
        <taxon>Bacillota</taxon>
        <taxon>Bacilli</taxon>
        <taxon>Bacillales</taxon>
        <taxon>Bacillaceae</taxon>
        <taxon>Priestia</taxon>
    </lineage>
</organism>
<dbReference type="Gene3D" id="1.10.275.10">
    <property type="entry name" value="Fumarase/aspartase (N-terminal domain)"/>
    <property type="match status" value="1"/>
</dbReference>
<protein>
    <recommendedName>
        <fullName evidence="2 6">Histidine ammonia-lyase</fullName>
        <ecNumber evidence="2 6">4.3.1.3</ecNumber>
    </recommendedName>
</protein>
<dbReference type="InterPro" id="IPR001106">
    <property type="entry name" value="Aromatic_Lyase"/>
</dbReference>
<dbReference type="EC" id="4.3.1.3" evidence="2 6"/>
<evidence type="ECO:0000256" key="2">
    <source>
        <dbReference type="ARBA" id="ARBA00012994"/>
    </source>
</evidence>